<dbReference type="PRINTS" id="PR00783">
    <property type="entry name" value="MINTRINSICP"/>
</dbReference>
<dbReference type="OrthoDB" id="3222at2759"/>
<feature type="transmembrane region" description="Helical" evidence="7">
    <location>
        <begin position="40"/>
        <end position="60"/>
    </location>
</feature>
<evidence type="ECO:0000256" key="7">
    <source>
        <dbReference type="SAM" id="Phobius"/>
    </source>
</evidence>
<name>A0A183TKH2_SCHSO</name>
<dbReference type="InterPro" id="IPR000425">
    <property type="entry name" value="MIP"/>
</dbReference>
<dbReference type="GO" id="GO:0015250">
    <property type="term" value="F:water channel activity"/>
    <property type="evidence" value="ECO:0007669"/>
    <property type="project" value="TreeGrafter"/>
</dbReference>
<feature type="transmembrane region" description="Helical" evidence="7">
    <location>
        <begin position="161"/>
        <end position="181"/>
    </location>
</feature>
<dbReference type="InterPro" id="IPR034294">
    <property type="entry name" value="Aquaporin_transptr"/>
</dbReference>
<evidence type="ECO:0000313" key="8">
    <source>
        <dbReference type="EMBL" id="VDM03356.1"/>
    </source>
</evidence>
<evidence type="ECO:0000256" key="6">
    <source>
        <dbReference type="RuleBase" id="RU000477"/>
    </source>
</evidence>
<dbReference type="SUPFAM" id="SSF81338">
    <property type="entry name" value="Aquaporin-like"/>
    <property type="match status" value="1"/>
</dbReference>
<comment type="similarity">
    <text evidence="2 6">Belongs to the MIP/aquaporin (TC 1.A.8) family.</text>
</comment>
<keyword evidence="9" id="KW-1185">Reference proteome</keyword>
<evidence type="ECO:0000256" key="3">
    <source>
        <dbReference type="ARBA" id="ARBA00022692"/>
    </source>
</evidence>
<reference evidence="10" key="1">
    <citation type="submission" date="2016-06" db="UniProtKB">
        <authorList>
            <consortium name="WormBaseParasite"/>
        </authorList>
    </citation>
    <scope>IDENTIFICATION</scope>
</reference>
<keyword evidence="3 6" id="KW-0812">Transmembrane</keyword>
<dbReference type="Proteomes" id="UP000275846">
    <property type="component" value="Unassembled WGS sequence"/>
</dbReference>
<dbReference type="EMBL" id="UYSU01041770">
    <property type="protein sequence ID" value="VDM03356.1"/>
    <property type="molecule type" value="Genomic_DNA"/>
</dbReference>
<evidence type="ECO:0000256" key="1">
    <source>
        <dbReference type="ARBA" id="ARBA00004141"/>
    </source>
</evidence>
<dbReference type="Gene3D" id="1.20.1080.10">
    <property type="entry name" value="Glycerol uptake facilitator protein"/>
    <property type="match status" value="1"/>
</dbReference>
<dbReference type="STRING" id="70667.A0A183TKH2"/>
<evidence type="ECO:0000256" key="4">
    <source>
        <dbReference type="ARBA" id="ARBA00022989"/>
    </source>
</evidence>
<dbReference type="PANTHER" id="PTHR19139">
    <property type="entry name" value="AQUAPORIN TRANSPORTER"/>
    <property type="match status" value="1"/>
</dbReference>
<protein>
    <submittedName>
        <fullName evidence="10">Aquaporin</fullName>
    </submittedName>
</protein>
<evidence type="ECO:0000256" key="5">
    <source>
        <dbReference type="ARBA" id="ARBA00023136"/>
    </source>
</evidence>
<gene>
    <name evidence="8" type="ORF">SSLN_LOCUS16970</name>
</gene>
<dbReference type="WBParaSite" id="SSLN_0001761901-mRNA-1">
    <property type="protein sequence ID" value="SSLN_0001761901-mRNA-1"/>
    <property type="gene ID" value="SSLN_0001761901"/>
</dbReference>
<sequence>MRSCKPNGAWQHIRIFLVEAFAAGFVLFPCYLLQPTDKNAPLYGAICAGCSVFCAIWIAFPVSGAHINPMVTLAALLTRRINLLQSLLYWSAEFTGSMIGLVLGKYLGPSTSSEFAGMSLPSQDINDYQATVVEMLATFTLVVTALAALDEHRPQGWRLETPMVLPTTLMALFFVNILTTVS</sequence>
<dbReference type="GO" id="GO:0005886">
    <property type="term" value="C:plasma membrane"/>
    <property type="evidence" value="ECO:0007669"/>
    <property type="project" value="TreeGrafter"/>
</dbReference>
<feature type="transmembrane region" description="Helical" evidence="7">
    <location>
        <begin position="87"/>
        <end position="108"/>
    </location>
</feature>
<accession>A0A183TKH2</accession>
<dbReference type="Pfam" id="PF00230">
    <property type="entry name" value="MIP"/>
    <property type="match status" value="1"/>
</dbReference>
<keyword evidence="4 7" id="KW-1133">Transmembrane helix</keyword>
<feature type="transmembrane region" description="Helical" evidence="7">
    <location>
        <begin position="128"/>
        <end position="149"/>
    </location>
</feature>
<dbReference type="PANTHER" id="PTHR19139:SF199">
    <property type="entry name" value="MIP17260P"/>
    <property type="match status" value="1"/>
</dbReference>
<keyword evidence="6" id="KW-0813">Transport</keyword>
<organism evidence="10">
    <name type="scientific">Schistocephalus solidus</name>
    <name type="common">Tapeworm</name>
    <dbReference type="NCBI Taxonomy" id="70667"/>
    <lineage>
        <taxon>Eukaryota</taxon>
        <taxon>Metazoa</taxon>
        <taxon>Spiralia</taxon>
        <taxon>Lophotrochozoa</taxon>
        <taxon>Platyhelminthes</taxon>
        <taxon>Cestoda</taxon>
        <taxon>Eucestoda</taxon>
        <taxon>Diphyllobothriidea</taxon>
        <taxon>Diphyllobothriidae</taxon>
        <taxon>Schistocephalus</taxon>
    </lineage>
</organism>
<evidence type="ECO:0000313" key="9">
    <source>
        <dbReference type="Proteomes" id="UP000275846"/>
    </source>
</evidence>
<dbReference type="InterPro" id="IPR023271">
    <property type="entry name" value="Aquaporin-like"/>
</dbReference>
<proteinExistence type="inferred from homology"/>
<feature type="transmembrane region" description="Helical" evidence="7">
    <location>
        <begin position="12"/>
        <end position="34"/>
    </location>
</feature>
<reference evidence="8 9" key="2">
    <citation type="submission" date="2018-11" db="EMBL/GenBank/DDBJ databases">
        <authorList>
            <consortium name="Pathogen Informatics"/>
        </authorList>
    </citation>
    <scope>NUCLEOTIDE SEQUENCE [LARGE SCALE GENOMIC DNA]</scope>
    <source>
        <strain evidence="8 9">NST_G2</strain>
    </source>
</reference>
<comment type="subcellular location">
    <subcellularLocation>
        <location evidence="1">Membrane</location>
        <topology evidence="1">Multi-pass membrane protein</topology>
    </subcellularLocation>
</comment>
<evidence type="ECO:0000313" key="10">
    <source>
        <dbReference type="WBParaSite" id="SSLN_0001761901-mRNA-1"/>
    </source>
</evidence>
<keyword evidence="5 7" id="KW-0472">Membrane</keyword>
<evidence type="ECO:0000256" key="2">
    <source>
        <dbReference type="ARBA" id="ARBA00006175"/>
    </source>
</evidence>
<dbReference type="AlphaFoldDB" id="A0A183TKH2"/>